<dbReference type="Gene3D" id="1.10.533.10">
    <property type="entry name" value="Death Domain, Fas"/>
    <property type="match status" value="1"/>
</dbReference>
<reference evidence="4" key="1">
    <citation type="submission" date="2013-11" db="EMBL/GenBank/DDBJ databases">
        <title>The genomic landscape of the Guanapo guppy.</title>
        <authorList>
            <person name="Kuenstner A."/>
            <person name="Dreyer C."/>
        </authorList>
    </citation>
    <scope>NUCLEOTIDE SEQUENCE</scope>
    <source>
        <strain evidence="4">Guanapo</strain>
    </source>
</reference>
<organism evidence="3 4">
    <name type="scientific">Poecilia reticulata</name>
    <name type="common">Guppy</name>
    <name type="synonym">Acanthophacelus reticulatus</name>
    <dbReference type="NCBI Taxonomy" id="8081"/>
    <lineage>
        <taxon>Eukaryota</taxon>
        <taxon>Metazoa</taxon>
        <taxon>Chordata</taxon>
        <taxon>Craniata</taxon>
        <taxon>Vertebrata</taxon>
        <taxon>Euteleostomi</taxon>
        <taxon>Actinopterygii</taxon>
        <taxon>Neopterygii</taxon>
        <taxon>Teleostei</taxon>
        <taxon>Neoteleostei</taxon>
        <taxon>Acanthomorphata</taxon>
        <taxon>Ovalentaria</taxon>
        <taxon>Atherinomorphae</taxon>
        <taxon>Cyprinodontiformes</taxon>
        <taxon>Poeciliidae</taxon>
        <taxon>Poeciliinae</taxon>
        <taxon>Poecilia</taxon>
    </lineage>
</organism>
<dbReference type="SMART" id="SM01289">
    <property type="entry name" value="PYRIN"/>
    <property type="match status" value="1"/>
</dbReference>
<feature type="domain" description="Pyrin" evidence="2">
    <location>
        <begin position="1"/>
        <end position="90"/>
    </location>
</feature>
<evidence type="ECO:0000259" key="2">
    <source>
        <dbReference type="PROSITE" id="PS50824"/>
    </source>
</evidence>
<reference evidence="3" key="3">
    <citation type="submission" date="2025-09" db="UniProtKB">
        <authorList>
            <consortium name="Ensembl"/>
        </authorList>
    </citation>
    <scope>IDENTIFICATION</scope>
    <source>
        <strain evidence="3">Guanapo</strain>
    </source>
</reference>
<dbReference type="Ensembl" id="ENSPRET00000007654.1">
    <property type="protein sequence ID" value="ENSPREP00000007562.1"/>
    <property type="gene ID" value="ENSPREG00000005193.1"/>
</dbReference>
<accession>A0A3P9NDG9</accession>
<dbReference type="AlphaFoldDB" id="A0A3P9NDG9"/>
<dbReference type="PROSITE" id="PS50824">
    <property type="entry name" value="DAPIN"/>
    <property type="match status" value="1"/>
</dbReference>
<dbReference type="CDD" id="cd08321">
    <property type="entry name" value="Pyrin_ASC-like"/>
    <property type="match status" value="1"/>
</dbReference>
<dbReference type="InterPro" id="IPR004020">
    <property type="entry name" value="DAPIN"/>
</dbReference>
<reference evidence="3" key="2">
    <citation type="submission" date="2025-08" db="UniProtKB">
        <authorList>
            <consortium name="Ensembl"/>
        </authorList>
    </citation>
    <scope>IDENTIFICATION</scope>
    <source>
        <strain evidence="3">Guanapo</strain>
    </source>
</reference>
<dbReference type="OMA" id="ADHEFDN"/>
<proteinExistence type="predicted"/>
<name>A0A3P9NDG9_POERE</name>
<dbReference type="InterPro" id="IPR011029">
    <property type="entry name" value="DEATH-like_dom_sf"/>
</dbReference>
<dbReference type="Pfam" id="PF02758">
    <property type="entry name" value="PYRIN"/>
    <property type="match status" value="1"/>
</dbReference>
<evidence type="ECO:0000313" key="4">
    <source>
        <dbReference type="Proteomes" id="UP000242638"/>
    </source>
</evidence>
<dbReference type="Proteomes" id="UP000242638">
    <property type="component" value="Unassembled WGS sequence"/>
</dbReference>
<dbReference type="GeneTree" id="ENSGT00990000204250"/>
<feature type="region of interest" description="Disordered" evidence="1">
    <location>
        <begin position="77"/>
        <end position="102"/>
    </location>
</feature>
<feature type="compositionally biased region" description="Polar residues" evidence="1">
    <location>
        <begin position="80"/>
        <end position="89"/>
    </location>
</feature>
<evidence type="ECO:0000313" key="3">
    <source>
        <dbReference type="Ensembl" id="ENSPREP00000007562.1"/>
    </source>
</evidence>
<keyword evidence="4" id="KW-1185">Reference proteome</keyword>
<evidence type="ECO:0000256" key="1">
    <source>
        <dbReference type="SAM" id="MobiDB-lite"/>
    </source>
</evidence>
<sequence>MSKTSTFQSSTTLENLTDEQFKPFKWLLQNDRNGLPDIPASRLEKADRPDTVDLMVQKHGEAEAVRRSVELLEKIGRNDLAQSLSNTRPAQRGEFENGKYEN</sequence>
<dbReference type="SUPFAM" id="SSF47986">
    <property type="entry name" value="DEATH domain"/>
    <property type="match status" value="1"/>
</dbReference>
<protein>
    <recommendedName>
        <fullName evidence="2">Pyrin domain-containing protein</fullName>
    </recommendedName>
</protein>
<feature type="compositionally biased region" description="Basic and acidic residues" evidence="1">
    <location>
        <begin position="91"/>
        <end position="102"/>
    </location>
</feature>